<dbReference type="InterPro" id="IPR058594">
    <property type="entry name" value="PB1-like_dom_pln"/>
</dbReference>
<feature type="compositionally biased region" description="Acidic residues" evidence="1">
    <location>
        <begin position="113"/>
        <end position="133"/>
    </location>
</feature>
<proteinExistence type="predicted"/>
<feature type="domain" description="PB1-like" evidence="2">
    <location>
        <begin position="6"/>
        <end position="102"/>
    </location>
</feature>
<dbReference type="HOGENOM" id="CLU_835180_0_0_1"/>
<evidence type="ECO:0000259" key="2">
    <source>
        <dbReference type="Pfam" id="PF26130"/>
    </source>
</evidence>
<name>A0A0E0I564_ORYNI</name>
<dbReference type="STRING" id="4536.A0A0E0I564"/>
<dbReference type="AlphaFoldDB" id="A0A0E0I564"/>
<keyword evidence="4" id="KW-1185">Reference proteome</keyword>
<feature type="region of interest" description="Disordered" evidence="1">
    <location>
        <begin position="189"/>
        <end position="226"/>
    </location>
</feature>
<feature type="compositionally biased region" description="Polar residues" evidence="1">
    <location>
        <begin position="251"/>
        <end position="280"/>
    </location>
</feature>
<dbReference type="Proteomes" id="UP000006591">
    <property type="component" value="Chromosome 7"/>
</dbReference>
<dbReference type="EnsemblPlants" id="ONIVA07G24730.1">
    <property type="protein sequence ID" value="ONIVA07G24730.1"/>
    <property type="gene ID" value="ONIVA07G24730"/>
</dbReference>
<reference evidence="3" key="1">
    <citation type="submission" date="2015-04" db="UniProtKB">
        <authorList>
            <consortium name="EnsemblPlants"/>
        </authorList>
    </citation>
    <scope>IDENTIFICATION</scope>
    <source>
        <strain evidence="3">SL10</strain>
    </source>
</reference>
<dbReference type="Gramene" id="ONIVA07G24730.1">
    <property type="protein sequence ID" value="ONIVA07G24730.1"/>
    <property type="gene ID" value="ONIVA07G24730"/>
</dbReference>
<accession>A0A0E0I564</accession>
<reference evidence="3" key="2">
    <citation type="submission" date="2018-04" db="EMBL/GenBank/DDBJ databases">
        <title>OnivRS2 (Oryza nivara Reference Sequence Version 2).</title>
        <authorList>
            <person name="Zhang J."/>
            <person name="Kudrna D."/>
            <person name="Lee S."/>
            <person name="Talag J."/>
            <person name="Rajasekar S."/>
            <person name="Welchert J."/>
            <person name="Hsing Y.-I."/>
            <person name="Wing R.A."/>
        </authorList>
    </citation>
    <scope>NUCLEOTIDE SEQUENCE [LARGE SCALE GENOMIC DNA]</scope>
    <source>
        <strain evidence="3">SL10</strain>
    </source>
</reference>
<evidence type="ECO:0000313" key="4">
    <source>
        <dbReference type="Proteomes" id="UP000006591"/>
    </source>
</evidence>
<sequence>MDLLEKLVVRFHFNGEFVTSGREKKYCGGREALSYIDRDKISLPEIFGHLRDHCKVMEGTMLHWLFPGKDLNSGLRALLDDTVCKLMADCIDDLGVAEVYAEEPTIVDLCYSSDDDSSYEADESEDDSEEMEVAEGGMEGTEDAVALEGGEIRTKTNEVRKGKAISSEIPENRLVHCLLPVEGMNAWPEDDREPLTAPGYIKMPGRPRTERRREAHEPAKPSKASKFGTKVRCRTCKQVGHNKSSCHKHNPAQTAGGSSQQVATPSHNLVLSNTPQSCAQSRKRKATGTLTTTTSASQSKATKPTKKAQMEPLQIVRVNARAKISTPSGGSARVDLQANVAGSNSSTSAAVTVTSGKASVSVSAQEPARTTTKNKAKVPLLLLPPWESDKL</sequence>
<feature type="region of interest" description="Disordered" evidence="1">
    <location>
        <begin position="241"/>
        <end position="309"/>
    </location>
</feature>
<protein>
    <recommendedName>
        <fullName evidence="2">PB1-like domain-containing protein</fullName>
    </recommendedName>
</protein>
<feature type="region of interest" description="Disordered" evidence="1">
    <location>
        <begin position="112"/>
        <end position="143"/>
    </location>
</feature>
<evidence type="ECO:0000256" key="1">
    <source>
        <dbReference type="SAM" id="MobiDB-lite"/>
    </source>
</evidence>
<organism evidence="3">
    <name type="scientific">Oryza nivara</name>
    <name type="common">Indian wild rice</name>
    <name type="synonym">Oryza sativa f. spontanea</name>
    <dbReference type="NCBI Taxonomy" id="4536"/>
    <lineage>
        <taxon>Eukaryota</taxon>
        <taxon>Viridiplantae</taxon>
        <taxon>Streptophyta</taxon>
        <taxon>Embryophyta</taxon>
        <taxon>Tracheophyta</taxon>
        <taxon>Spermatophyta</taxon>
        <taxon>Magnoliopsida</taxon>
        <taxon>Liliopsida</taxon>
        <taxon>Poales</taxon>
        <taxon>Poaceae</taxon>
        <taxon>BOP clade</taxon>
        <taxon>Oryzoideae</taxon>
        <taxon>Oryzeae</taxon>
        <taxon>Oryzinae</taxon>
        <taxon>Oryza</taxon>
    </lineage>
</organism>
<dbReference type="Pfam" id="PF26130">
    <property type="entry name" value="PB1-like"/>
    <property type="match status" value="1"/>
</dbReference>
<feature type="compositionally biased region" description="Basic and acidic residues" evidence="1">
    <location>
        <begin position="207"/>
        <end position="220"/>
    </location>
</feature>
<feature type="compositionally biased region" description="Low complexity" evidence="1">
    <location>
        <begin position="287"/>
        <end position="302"/>
    </location>
</feature>
<evidence type="ECO:0000313" key="3">
    <source>
        <dbReference type="EnsemblPlants" id="ONIVA07G24730.1"/>
    </source>
</evidence>